<comment type="caution">
    <text evidence="2">The sequence shown here is derived from an EMBL/GenBank/DDBJ whole genome shotgun (WGS) entry which is preliminary data.</text>
</comment>
<name>A0ABD2NFZ6_9CUCU</name>
<keyword evidence="1" id="KW-1133">Transmembrane helix</keyword>
<organism evidence="2 3">
    <name type="scientific">Cryptolaemus montrouzieri</name>
    <dbReference type="NCBI Taxonomy" id="559131"/>
    <lineage>
        <taxon>Eukaryota</taxon>
        <taxon>Metazoa</taxon>
        <taxon>Ecdysozoa</taxon>
        <taxon>Arthropoda</taxon>
        <taxon>Hexapoda</taxon>
        <taxon>Insecta</taxon>
        <taxon>Pterygota</taxon>
        <taxon>Neoptera</taxon>
        <taxon>Endopterygota</taxon>
        <taxon>Coleoptera</taxon>
        <taxon>Polyphaga</taxon>
        <taxon>Cucujiformia</taxon>
        <taxon>Coccinelloidea</taxon>
        <taxon>Coccinellidae</taxon>
        <taxon>Scymninae</taxon>
        <taxon>Scymnini</taxon>
        <taxon>Cryptolaemus</taxon>
    </lineage>
</organism>
<reference evidence="2 3" key="1">
    <citation type="journal article" date="2021" name="BMC Biol.">
        <title>Horizontally acquired antibacterial genes associated with adaptive radiation of ladybird beetles.</title>
        <authorList>
            <person name="Li H.S."/>
            <person name="Tang X.F."/>
            <person name="Huang Y.H."/>
            <person name="Xu Z.Y."/>
            <person name="Chen M.L."/>
            <person name="Du X.Y."/>
            <person name="Qiu B.Y."/>
            <person name="Chen P.T."/>
            <person name="Zhang W."/>
            <person name="Slipinski A."/>
            <person name="Escalona H.E."/>
            <person name="Waterhouse R.M."/>
            <person name="Zwick A."/>
            <person name="Pang H."/>
        </authorList>
    </citation>
    <scope>NUCLEOTIDE SEQUENCE [LARGE SCALE GENOMIC DNA]</scope>
    <source>
        <strain evidence="2">SYSU2018</strain>
    </source>
</reference>
<gene>
    <name evidence="2" type="ORF">HHI36_012962</name>
</gene>
<keyword evidence="1" id="KW-0812">Transmembrane</keyword>
<evidence type="ECO:0000256" key="1">
    <source>
        <dbReference type="SAM" id="Phobius"/>
    </source>
</evidence>
<proteinExistence type="predicted"/>
<keyword evidence="3" id="KW-1185">Reference proteome</keyword>
<dbReference type="EMBL" id="JABFTP020000103">
    <property type="protein sequence ID" value="KAL3277621.1"/>
    <property type="molecule type" value="Genomic_DNA"/>
</dbReference>
<evidence type="ECO:0000313" key="2">
    <source>
        <dbReference type="EMBL" id="KAL3277621.1"/>
    </source>
</evidence>
<dbReference type="Proteomes" id="UP001516400">
    <property type="component" value="Unassembled WGS sequence"/>
</dbReference>
<keyword evidence="1" id="KW-0472">Membrane</keyword>
<sequence>ILPDVGQSSEDEYECTNTDTDTHLELSLVGNMDEKWYSGSSINTKPDEIKSFVGIEILMGVVKMPSMTKKLRRLLHFLITIWITMQIPYLK</sequence>
<accession>A0ABD2NFZ6</accession>
<evidence type="ECO:0000313" key="3">
    <source>
        <dbReference type="Proteomes" id="UP001516400"/>
    </source>
</evidence>
<protein>
    <submittedName>
        <fullName evidence="2">Uncharacterized protein</fullName>
    </submittedName>
</protein>
<feature type="transmembrane region" description="Helical" evidence="1">
    <location>
        <begin position="74"/>
        <end position="90"/>
    </location>
</feature>
<dbReference type="AlphaFoldDB" id="A0ABD2NFZ6"/>
<feature type="non-terminal residue" evidence="2">
    <location>
        <position position="1"/>
    </location>
</feature>